<evidence type="ECO:0000313" key="7">
    <source>
        <dbReference type="EMBL" id="MBB4150725.1"/>
    </source>
</evidence>
<evidence type="ECO:0000313" key="8">
    <source>
        <dbReference type="Proteomes" id="UP000590524"/>
    </source>
</evidence>
<evidence type="ECO:0000256" key="4">
    <source>
        <dbReference type="ARBA" id="ARBA00022946"/>
    </source>
</evidence>
<evidence type="ECO:0000256" key="2">
    <source>
        <dbReference type="ARBA" id="ARBA00022448"/>
    </source>
</evidence>
<keyword evidence="8" id="KW-1185">Reference proteome</keyword>
<dbReference type="Proteomes" id="UP000590524">
    <property type="component" value="Unassembled WGS sequence"/>
</dbReference>
<keyword evidence="3" id="KW-0679">Respiratory chain</keyword>
<sequence length="139" mass="15118">MPCDALAIIEPVPMRVNQAGRAREGTWRLRFAERWRPRIDPLTGWTGGGDPLAQIELRFPDREAAERYCRRENVPFEVRGAPQSGRSSQPRLTGQAPPPLCCWPTGPHARCCGQYPAALKNAQGSGMAGGGVMASPHSA</sequence>
<keyword evidence="6" id="KW-0472">Membrane</keyword>
<keyword evidence="4" id="KW-0809">Transit peptide</keyword>
<name>A0A7W6LUH7_9SPHN</name>
<dbReference type="EMBL" id="JACIEU010000024">
    <property type="protein sequence ID" value="MBB4150725.1"/>
    <property type="molecule type" value="Genomic_DNA"/>
</dbReference>
<dbReference type="InterPro" id="IPR038532">
    <property type="entry name" value="NDUFS4-like_sf"/>
</dbReference>
<protein>
    <recommendedName>
        <fullName evidence="9">ETC complex I subunit</fullName>
    </recommendedName>
</protein>
<dbReference type="GO" id="GO:0016020">
    <property type="term" value="C:membrane"/>
    <property type="evidence" value="ECO:0007669"/>
    <property type="project" value="UniProtKB-SubCell"/>
</dbReference>
<dbReference type="Pfam" id="PF04800">
    <property type="entry name" value="NDUS4"/>
    <property type="match status" value="1"/>
</dbReference>
<accession>A0A7W6LUH7</accession>
<evidence type="ECO:0000256" key="3">
    <source>
        <dbReference type="ARBA" id="ARBA00022660"/>
    </source>
</evidence>
<comment type="caution">
    <text evidence="7">The sequence shown here is derived from an EMBL/GenBank/DDBJ whole genome shotgun (WGS) entry which is preliminary data.</text>
</comment>
<evidence type="ECO:0000256" key="6">
    <source>
        <dbReference type="ARBA" id="ARBA00023136"/>
    </source>
</evidence>
<dbReference type="Gene3D" id="3.30.160.190">
    <property type="entry name" value="atu1810 like domain"/>
    <property type="match status" value="1"/>
</dbReference>
<reference evidence="7 8" key="1">
    <citation type="submission" date="2020-08" db="EMBL/GenBank/DDBJ databases">
        <title>Genomic Encyclopedia of Type Strains, Phase IV (KMG-IV): sequencing the most valuable type-strain genomes for metagenomic binning, comparative biology and taxonomic classification.</title>
        <authorList>
            <person name="Goeker M."/>
        </authorList>
    </citation>
    <scope>NUCLEOTIDE SEQUENCE [LARGE SCALE GENOMIC DNA]</scope>
    <source>
        <strain evidence="7 8">DSM 19371</strain>
    </source>
</reference>
<organism evidence="7 8">
    <name type="scientific">Sphingobium scionense</name>
    <dbReference type="NCBI Taxonomy" id="1404341"/>
    <lineage>
        <taxon>Bacteria</taxon>
        <taxon>Pseudomonadati</taxon>
        <taxon>Pseudomonadota</taxon>
        <taxon>Alphaproteobacteria</taxon>
        <taxon>Sphingomonadales</taxon>
        <taxon>Sphingomonadaceae</taxon>
        <taxon>Sphingobium</taxon>
    </lineage>
</organism>
<keyword evidence="2" id="KW-0813">Transport</keyword>
<evidence type="ECO:0000256" key="5">
    <source>
        <dbReference type="ARBA" id="ARBA00022982"/>
    </source>
</evidence>
<proteinExistence type="predicted"/>
<dbReference type="AlphaFoldDB" id="A0A7W6LUH7"/>
<dbReference type="GO" id="GO:0022900">
    <property type="term" value="P:electron transport chain"/>
    <property type="evidence" value="ECO:0007669"/>
    <property type="project" value="InterPro"/>
</dbReference>
<gene>
    <name evidence="7" type="ORF">GGQ90_004534</name>
</gene>
<evidence type="ECO:0000256" key="1">
    <source>
        <dbReference type="ARBA" id="ARBA00004370"/>
    </source>
</evidence>
<comment type="subcellular location">
    <subcellularLocation>
        <location evidence="1">Membrane</location>
    </subcellularLocation>
</comment>
<dbReference type="RefSeq" id="WP_246428376.1">
    <property type="nucleotide sequence ID" value="NZ_JACIEU010000024.1"/>
</dbReference>
<keyword evidence="5" id="KW-0249">Electron transport</keyword>
<evidence type="ECO:0008006" key="9">
    <source>
        <dbReference type="Google" id="ProtNLM"/>
    </source>
</evidence>
<dbReference type="InterPro" id="IPR006885">
    <property type="entry name" value="NADH_UbQ_FeS_4_mit-like"/>
</dbReference>